<feature type="binding site" evidence="9">
    <location>
        <position position="99"/>
    </location>
    <ligand>
        <name>substrate</name>
    </ligand>
</feature>
<comment type="cofactor">
    <cofactor evidence="10">
        <name>FAD</name>
        <dbReference type="ChEBI" id="CHEBI:57692"/>
    </cofactor>
    <text evidence="10">Binds 1 FAD per subunit.</text>
</comment>
<keyword evidence="5 10" id="KW-0274">FAD</keyword>
<dbReference type="PANTHER" id="PTHR13914:SF0">
    <property type="entry name" value="PROLINE DEHYDROGENASE 1, MITOCHONDRIAL"/>
    <property type="match status" value="1"/>
</dbReference>
<dbReference type="GO" id="GO:0010133">
    <property type="term" value="P:L-proline catabolic process to L-glutamate"/>
    <property type="evidence" value="ECO:0007669"/>
    <property type="project" value="UniProtKB-UniPathway"/>
</dbReference>
<dbReference type="GO" id="GO:0004657">
    <property type="term" value="F:proline dehydrogenase activity"/>
    <property type="evidence" value="ECO:0007669"/>
    <property type="project" value="UniProtKB-EC"/>
</dbReference>
<evidence type="ECO:0000256" key="1">
    <source>
        <dbReference type="ARBA" id="ARBA00004739"/>
    </source>
</evidence>
<dbReference type="InterPro" id="IPR002872">
    <property type="entry name" value="Proline_DH_dom"/>
</dbReference>
<dbReference type="InterPro" id="IPR008219">
    <property type="entry name" value="PRODH_bac_arc"/>
</dbReference>
<keyword evidence="4 10" id="KW-0547">Nucleotide-binding</keyword>
<dbReference type="Gene3D" id="3.20.20.220">
    <property type="match status" value="1"/>
</dbReference>
<keyword evidence="6" id="KW-0560">Oxidoreductase</keyword>
<comment type="caution">
    <text evidence="12">The sequence shown here is derived from an EMBL/GenBank/DDBJ whole genome shotgun (WGS) entry which is preliminary data.</text>
</comment>
<accession>A0A511N3A6</accession>
<dbReference type="Proteomes" id="UP000321306">
    <property type="component" value="Unassembled WGS sequence"/>
</dbReference>
<evidence type="ECO:0000256" key="5">
    <source>
        <dbReference type="ARBA" id="ARBA00022827"/>
    </source>
</evidence>
<comment type="pathway">
    <text evidence="1">Amino-acid degradation; L-proline degradation into L-glutamate; L-glutamate from L-proline: step 1/2.</text>
</comment>
<dbReference type="EMBL" id="BJXB01000013">
    <property type="protein sequence ID" value="GEM47343.1"/>
    <property type="molecule type" value="Genomic_DNA"/>
</dbReference>
<evidence type="ECO:0000256" key="7">
    <source>
        <dbReference type="ARBA" id="ARBA00023062"/>
    </source>
</evidence>
<feature type="binding site" evidence="10">
    <location>
        <begin position="192"/>
        <end position="194"/>
    </location>
    <ligand>
        <name>FAD</name>
        <dbReference type="ChEBI" id="CHEBI:57692"/>
    </ligand>
</feature>
<dbReference type="SUPFAM" id="SSF51730">
    <property type="entry name" value="FAD-linked oxidoreductase"/>
    <property type="match status" value="1"/>
</dbReference>
<evidence type="ECO:0000256" key="2">
    <source>
        <dbReference type="ARBA" id="ARBA00012695"/>
    </source>
</evidence>
<dbReference type="GO" id="GO:0000166">
    <property type="term" value="F:nucleotide binding"/>
    <property type="evidence" value="ECO:0007669"/>
    <property type="project" value="UniProtKB-KW"/>
</dbReference>
<feature type="domain" description="Proline dehydrogenase" evidence="11">
    <location>
        <begin position="45"/>
        <end position="305"/>
    </location>
</feature>
<dbReference type="PIRSF" id="PIRSF000196">
    <property type="entry name" value="Pro_dehydrog"/>
    <property type="match status" value="1"/>
</dbReference>
<feature type="binding site" evidence="9">
    <location>
        <position position="293"/>
    </location>
    <ligand>
        <name>substrate</name>
    </ligand>
</feature>
<name>A0A511N3A6_DEIC1</name>
<evidence type="ECO:0000256" key="10">
    <source>
        <dbReference type="PIRSR" id="PIRSR000196-2"/>
    </source>
</evidence>
<evidence type="ECO:0000256" key="4">
    <source>
        <dbReference type="ARBA" id="ARBA00022741"/>
    </source>
</evidence>
<keyword evidence="7" id="KW-0642">Proline metabolism</keyword>
<dbReference type="AlphaFoldDB" id="A0A511N3A6"/>
<evidence type="ECO:0000256" key="9">
    <source>
        <dbReference type="PIRSR" id="PIRSR000196-1"/>
    </source>
</evidence>
<evidence type="ECO:0000259" key="11">
    <source>
        <dbReference type="Pfam" id="PF01619"/>
    </source>
</evidence>
<feature type="binding site" evidence="10">
    <location>
        <position position="206"/>
    </location>
    <ligand>
        <name>FAD</name>
        <dbReference type="ChEBI" id="CHEBI:57692"/>
    </ligand>
</feature>
<feature type="binding site" evidence="10">
    <location>
        <begin position="231"/>
        <end position="232"/>
    </location>
    <ligand>
        <name>FAD</name>
        <dbReference type="ChEBI" id="CHEBI:57692"/>
    </ligand>
</feature>
<proteinExistence type="predicted"/>
<dbReference type="RefSeq" id="WP_146885519.1">
    <property type="nucleotide sequence ID" value="NZ_BJXB01000013.1"/>
</dbReference>
<dbReference type="OrthoDB" id="9773461at2"/>
<evidence type="ECO:0000256" key="3">
    <source>
        <dbReference type="ARBA" id="ARBA00022630"/>
    </source>
</evidence>
<dbReference type="InterPro" id="IPR029041">
    <property type="entry name" value="FAD-linked_oxidoreductase-like"/>
</dbReference>
<feature type="binding site" evidence="10">
    <location>
        <position position="168"/>
    </location>
    <ligand>
        <name>FAD</name>
        <dbReference type="ChEBI" id="CHEBI:57692"/>
    </ligand>
</feature>
<evidence type="ECO:0000256" key="8">
    <source>
        <dbReference type="ARBA" id="ARBA00048779"/>
    </source>
</evidence>
<dbReference type="Pfam" id="PF01619">
    <property type="entry name" value="Pro_dh"/>
    <property type="match status" value="1"/>
</dbReference>
<feature type="binding site" evidence="9">
    <location>
        <position position="294"/>
    </location>
    <ligand>
        <name>substrate</name>
    </ligand>
</feature>
<evidence type="ECO:0000313" key="12">
    <source>
        <dbReference type="EMBL" id="GEM47343.1"/>
    </source>
</evidence>
<dbReference type="EC" id="1.5.5.2" evidence="2"/>
<dbReference type="InterPro" id="IPR015659">
    <property type="entry name" value="Proline_oxidase"/>
</dbReference>
<feature type="binding site" evidence="10">
    <location>
        <position position="138"/>
    </location>
    <ligand>
        <name>FAD</name>
        <dbReference type="ChEBI" id="CHEBI:57692"/>
    </ligand>
</feature>
<dbReference type="PANTHER" id="PTHR13914">
    <property type="entry name" value="PROLINE OXIDASE"/>
    <property type="match status" value="1"/>
</dbReference>
<keyword evidence="13" id="KW-1185">Reference proteome</keyword>
<organism evidence="12 13">
    <name type="scientific">Deinococcus cellulosilyticus (strain DSM 18568 / NBRC 106333 / KACC 11606 / 5516J-15)</name>
    <dbReference type="NCBI Taxonomy" id="1223518"/>
    <lineage>
        <taxon>Bacteria</taxon>
        <taxon>Thermotogati</taxon>
        <taxon>Deinococcota</taxon>
        <taxon>Deinococci</taxon>
        <taxon>Deinococcales</taxon>
        <taxon>Deinococcaceae</taxon>
        <taxon>Deinococcus</taxon>
    </lineage>
</organism>
<evidence type="ECO:0000256" key="6">
    <source>
        <dbReference type="ARBA" id="ARBA00023002"/>
    </source>
</evidence>
<reference evidence="12 13" key="1">
    <citation type="submission" date="2019-07" db="EMBL/GenBank/DDBJ databases">
        <title>Whole genome shotgun sequence of Deinococcus cellulosilyticus NBRC 106333.</title>
        <authorList>
            <person name="Hosoyama A."/>
            <person name="Uohara A."/>
            <person name="Ohji S."/>
            <person name="Ichikawa N."/>
        </authorList>
    </citation>
    <scope>NUCLEOTIDE SEQUENCE [LARGE SCALE GENOMIC DNA]</scope>
    <source>
        <strain evidence="12 13">NBRC 106333</strain>
    </source>
</reference>
<protein>
    <recommendedName>
        <fullName evidence="2">proline dehydrogenase</fullName>
        <ecNumber evidence="2">1.5.5.2</ecNumber>
    </recommendedName>
</protein>
<dbReference type="UniPathway" id="UPA00261">
    <property type="reaction ID" value="UER00373"/>
</dbReference>
<sequence length="312" mass="35586">MDLNQVYRNTVLSVANNKTVQDIVKQRAWSVAKRFVAGEERQTAIAAVKDMEKVGVHGILDLLGEFVDTEAKANEFADEIIRLLDAAEGQGFPIYVAIKLSSVGQKITLANGENLGMVNARRILKRAKELNAFVALDMEDHPLVDLTLEQFRTLVGEFGNQTVGTVLQAYLYRTEQDRASLDDLKPNLRIVKGAYLEPESVAYPNKRDVDLQYRRLVYQHLKAGNYCCVATHDESIIEDVKRFVQMNKIPYSQFEFQMLYGIRRDLQVQLAKEGYTVRAYIPYGSDWYAYFSRRIAERPANVMFVLRGMLRG</sequence>
<keyword evidence="3" id="KW-0285">Flavoprotein</keyword>
<comment type="catalytic activity">
    <reaction evidence="8">
        <text>L-proline + a quinone = (S)-1-pyrroline-5-carboxylate + a quinol + H(+)</text>
        <dbReference type="Rhea" id="RHEA:23784"/>
        <dbReference type="ChEBI" id="CHEBI:15378"/>
        <dbReference type="ChEBI" id="CHEBI:17388"/>
        <dbReference type="ChEBI" id="CHEBI:24646"/>
        <dbReference type="ChEBI" id="CHEBI:60039"/>
        <dbReference type="ChEBI" id="CHEBI:132124"/>
        <dbReference type="EC" id="1.5.5.2"/>
    </reaction>
</comment>
<gene>
    <name evidence="12" type="ORF">DC3_29780</name>
</gene>
<evidence type="ECO:0000313" key="13">
    <source>
        <dbReference type="Proteomes" id="UP000321306"/>
    </source>
</evidence>